<comment type="caution">
    <text evidence="2">The sequence shown here is derived from an EMBL/GenBank/DDBJ whole genome shotgun (WGS) entry which is preliminary data.</text>
</comment>
<gene>
    <name evidence="2" type="ORF">CYMTET_14393</name>
</gene>
<evidence type="ECO:0000313" key="3">
    <source>
        <dbReference type="Proteomes" id="UP001190700"/>
    </source>
</evidence>
<dbReference type="Proteomes" id="UP001190700">
    <property type="component" value="Unassembled WGS sequence"/>
</dbReference>
<protein>
    <submittedName>
        <fullName evidence="2">Uncharacterized protein</fullName>
    </submittedName>
</protein>
<feature type="compositionally biased region" description="Low complexity" evidence="1">
    <location>
        <begin position="218"/>
        <end position="228"/>
    </location>
</feature>
<name>A0AAE0GHL3_9CHLO</name>
<proteinExistence type="predicted"/>
<reference evidence="2 3" key="1">
    <citation type="journal article" date="2015" name="Genome Biol. Evol.">
        <title>Comparative Genomics of a Bacterivorous Green Alga Reveals Evolutionary Causalities and Consequences of Phago-Mixotrophic Mode of Nutrition.</title>
        <authorList>
            <person name="Burns J.A."/>
            <person name="Paasch A."/>
            <person name="Narechania A."/>
            <person name="Kim E."/>
        </authorList>
    </citation>
    <scope>NUCLEOTIDE SEQUENCE [LARGE SCALE GENOMIC DNA]</scope>
    <source>
        <strain evidence="2 3">PLY_AMNH</strain>
    </source>
</reference>
<dbReference type="AlphaFoldDB" id="A0AAE0GHL3"/>
<feature type="region of interest" description="Disordered" evidence="1">
    <location>
        <begin position="188"/>
        <end position="253"/>
    </location>
</feature>
<sequence length="362" mass="38930">MPPRKKSQRDRFEELVRKNADVLDEATLAKCTKTAIQPVTAVHTGTGNATTADAQAEAAIDPSVAAAKQTGEPPLRWPSWSEGAILQDISGSAAIRTHFRECMVGEVQSTGTSNKEKLSASQVLKVEYDALMLEMGVEERSVSPPSSSRNGEALELGTLNLEDYDVVFQDEVLKGSLSEKTLNEAISVGKPPVRKHTPRPVWGANLPPTNPVGKPSRTRPSSSRPVRSAQQDATLPRRPVSATVTSQRAAPAKPTTLSSVLKEVAAQVLPFTVSAVKQVVFVEQLYVSYFPYLESCTVTTQIFPRAAQQSISASRRVLASTDTAPSILASTNTCEKNATTPTNTLPTVLVSNYTFLSVIART</sequence>
<organism evidence="2 3">
    <name type="scientific">Cymbomonas tetramitiformis</name>
    <dbReference type="NCBI Taxonomy" id="36881"/>
    <lineage>
        <taxon>Eukaryota</taxon>
        <taxon>Viridiplantae</taxon>
        <taxon>Chlorophyta</taxon>
        <taxon>Pyramimonadophyceae</taxon>
        <taxon>Pyramimonadales</taxon>
        <taxon>Pyramimonadaceae</taxon>
        <taxon>Cymbomonas</taxon>
    </lineage>
</organism>
<evidence type="ECO:0000256" key="1">
    <source>
        <dbReference type="SAM" id="MobiDB-lite"/>
    </source>
</evidence>
<keyword evidence="3" id="KW-1185">Reference proteome</keyword>
<dbReference type="EMBL" id="LGRX02006011">
    <property type="protein sequence ID" value="KAK3277611.1"/>
    <property type="molecule type" value="Genomic_DNA"/>
</dbReference>
<evidence type="ECO:0000313" key="2">
    <source>
        <dbReference type="EMBL" id="KAK3277611.1"/>
    </source>
</evidence>
<accession>A0AAE0GHL3</accession>